<evidence type="ECO:0000313" key="3">
    <source>
        <dbReference type="Proteomes" id="UP001138540"/>
    </source>
</evidence>
<dbReference type="InterPro" id="IPR029063">
    <property type="entry name" value="SAM-dependent_MTases_sf"/>
</dbReference>
<evidence type="ECO:0000256" key="1">
    <source>
        <dbReference type="ARBA" id="ARBA00022679"/>
    </source>
</evidence>
<dbReference type="PANTHER" id="PTHR43861">
    <property type="entry name" value="TRANS-ACONITATE 2-METHYLTRANSFERASE-RELATED"/>
    <property type="match status" value="1"/>
</dbReference>
<organism evidence="2 3">
    <name type="scientific">Sphingobium lignivorans</name>
    <dbReference type="NCBI Taxonomy" id="2735886"/>
    <lineage>
        <taxon>Bacteria</taxon>
        <taxon>Pseudomonadati</taxon>
        <taxon>Pseudomonadota</taxon>
        <taxon>Alphaproteobacteria</taxon>
        <taxon>Sphingomonadales</taxon>
        <taxon>Sphingomonadaceae</taxon>
        <taxon>Sphingobium</taxon>
    </lineage>
</organism>
<name>A0ABR6NGM5_9SPHN</name>
<dbReference type="Gene3D" id="3.40.50.150">
    <property type="entry name" value="Vaccinia Virus protein VP39"/>
    <property type="match status" value="1"/>
</dbReference>
<dbReference type="GO" id="GO:0008168">
    <property type="term" value="F:methyltransferase activity"/>
    <property type="evidence" value="ECO:0007669"/>
    <property type="project" value="UniProtKB-KW"/>
</dbReference>
<dbReference type="RefSeq" id="WP_184152289.1">
    <property type="nucleotide sequence ID" value="NZ_JACHKA010000001.1"/>
</dbReference>
<dbReference type="CDD" id="cd02440">
    <property type="entry name" value="AdoMet_MTases"/>
    <property type="match status" value="1"/>
</dbReference>
<reference evidence="2 3" key="1">
    <citation type="submission" date="2020-08" db="EMBL/GenBank/DDBJ databases">
        <title>Exploring microbial biodiversity for novel pathways involved in the catabolism of aromatic compounds derived from lignin.</title>
        <authorList>
            <person name="Elkins J."/>
        </authorList>
    </citation>
    <scope>NUCLEOTIDE SEQUENCE [LARGE SCALE GENOMIC DNA]</scope>
    <source>
        <strain evidence="2 3">B1D3A</strain>
    </source>
</reference>
<accession>A0ABR6NGM5</accession>
<keyword evidence="1" id="KW-0808">Transferase</keyword>
<proteinExistence type="predicted"/>
<gene>
    <name evidence="2" type="ORF">HNP60_001632</name>
</gene>
<dbReference type="EMBL" id="JACHKA010000001">
    <property type="protein sequence ID" value="MBB5985658.1"/>
    <property type="molecule type" value="Genomic_DNA"/>
</dbReference>
<protein>
    <submittedName>
        <fullName evidence="2">SAM-dependent methyltransferase</fullName>
    </submittedName>
</protein>
<dbReference type="SUPFAM" id="SSF53335">
    <property type="entry name" value="S-adenosyl-L-methionine-dependent methyltransferases"/>
    <property type="match status" value="1"/>
</dbReference>
<dbReference type="PANTHER" id="PTHR43861:SF3">
    <property type="entry name" value="PUTATIVE (AFU_ORTHOLOGUE AFUA_2G14390)-RELATED"/>
    <property type="match status" value="1"/>
</dbReference>
<dbReference type="Proteomes" id="UP001138540">
    <property type="component" value="Unassembled WGS sequence"/>
</dbReference>
<dbReference type="GO" id="GO:0032259">
    <property type="term" value="P:methylation"/>
    <property type="evidence" value="ECO:0007669"/>
    <property type="project" value="UniProtKB-KW"/>
</dbReference>
<comment type="caution">
    <text evidence="2">The sequence shown here is derived from an EMBL/GenBank/DDBJ whole genome shotgun (WGS) entry which is preliminary data.</text>
</comment>
<keyword evidence="3" id="KW-1185">Reference proteome</keyword>
<evidence type="ECO:0000313" key="2">
    <source>
        <dbReference type="EMBL" id="MBB5985658.1"/>
    </source>
</evidence>
<sequence>MTNAHYSGEGGDHFLAQRGEAATDRVQMQRATLFGDVARPDARTVDFGCGTGGILERLPASYRAGVEIGESAAEVARSRGIDVVSSLDELAPGSFDLAISFHAIEHVDYPLDVLVAIARVVKPNGLIRLVVPCEMPTARMHRSWRENDYQHLHTWTPLNFGNLAKRAGYRDIQVRLVPMPTGSRLVKALSPVPPLQRLAHRAMSVRRNNFNVVLDASPPMPGTVAPEGHH</sequence>
<keyword evidence="2" id="KW-0489">Methyltransferase</keyword>
<dbReference type="Pfam" id="PF13489">
    <property type="entry name" value="Methyltransf_23"/>
    <property type="match status" value="1"/>
</dbReference>